<dbReference type="EMBL" id="UGOB01000001">
    <property type="protein sequence ID" value="STX45113.1"/>
    <property type="molecule type" value="Genomic_DNA"/>
</dbReference>
<reference evidence="1 3" key="1">
    <citation type="submission" date="2015-11" db="EMBL/GenBank/DDBJ databases">
        <title>Genomic analysis of 38 Legionella species identifies large and diverse effector repertoires.</title>
        <authorList>
            <person name="Burstein D."/>
            <person name="Amaro F."/>
            <person name="Zusman T."/>
            <person name="Lifshitz Z."/>
            <person name="Cohen O."/>
            <person name="Gilbert J.A."/>
            <person name="Pupko T."/>
            <person name="Shuman H.A."/>
            <person name="Segal G."/>
        </authorList>
    </citation>
    <scope>NUCLEOTIDE SEQUENCE [LARGE SCALE GENOMIC DNA]</scope>
    <source>
        <strain evidence="1 3">Lyon 8420412</strain>
    </source>
</reference>
<gene>
    <name evidence="1" type="ORF">Lgra_0209</name>
    <name evidence="2" type="ORF">NCTC12388_01841</name>
</gene>
<protein>
    <submittedName>
        <fullName evidence="2">Uncharacterized protein</fullName>
    </submittedName>
</protein>
<dbReference type="AlphaFoldDB" id="A0A378JBD3"/>
<name>A0A378JBD3_9GAMM</name>
<evidence type="ECO:0000313" key="1">
    <source>
        <dbReference type="EMBL" id="KTD15543.1"/>
    </source>
</evidence>
<dbReference type="Proteomes" id="UP000054691">
    <property type="component" value="Unassembled WGS sequence"/>
</dbReference>
<proteinExistence type="predicted"/>
<evidence type="ECO:0000313" key="4">
    <source>
        <dbReference type="Proteomes" id="UP000254476"/>
    </source>
</evidence>
<evidence type="ECO:0000313" key="3">
    <source>
        <dbReference type="Proteomes" id="UP000054691"/>
    </source>
</evidence>
<reference evidence="2 4" key="2">
    <citation type="submission" date="2018-06" db="EMBL/GenBank/DDBJ databases">
        <authorList>
            <consortium name="Pathogen Informatics"/>
            <person name="Doyle S."/>
        </authorList>
    </citation>
    <scope>NUCLEOTIDE SEQUENCE [LARGE SCALE GENOMIC DNA]</scope>
    <source>
        <strain evidence="2 4">NCTC12388</strain>
    </source>
</reference>
<organism evidence="2 4">
    <name type="scientific">Legionella gratiana</name>
    <dbReference type="NCBI Taxonomy" id="45066"/>
    <lineage>
        <taxon>Bacteria</taxon>
        <taxon>Pseudomonadati</taxon>
        <taxon>Pseudomonadota</taxon>
        <taxon>Gammaproteobacteria</taxon>
        <taxon>Legionellales</taxon>
        <taxon>Legionellaceae</taxon>
        <taxon>Legionella</taxon>
    </lineage>
</organism>
<keyword evidence="3" id="KW-1185">Reference proteome</keyword>
<dbReference type="STRING" id="45066.Lgra_0209"/>
<dbReference type="EMBL" id="LNYE01000003">
    <property type="protein sequence ID" value="KTD15543.1"/>
    <property type="molecule type" value="Genomic_DNA"/>
</dbReference>
<sequence>MSLITSCRLQAISAFEVCSQILTSYFSGQKSLIFASPTGPCVLWLKVGGTPEGVYQYISILKDHSPGVFKHTISDEKFCSLSHDLFYSEVFGRFFPPLCITTTCTPNSDTTITFSDCGESSLRNFINILIKNNDEFILDSSYLEKTNLNIDARVIKFYKDNNSILDIKKIDNHNQWAQIVSELNTLDPSIK</sequence>
<accession>A0A378JBD3</accession>
<dbReference type="Proteomes" id="UP000254476">
    <property type="component" value="Unassembled WGS sequence"/>
</dbReference>
<evidence type="ECO:0000313" key="2">
    <source>
        <dbReference type="EMBL" id="STX45113.1"/>
    </source>
</evidence>